<evidence type="ECO:0008006" key="4">
    <source>
        <dbReference type="Google" id="ProtNLM"/>
    </source>
</evidence>
<name>A0A2N5NFQ7_MEDGN</name>
<dbReference type="RefSeq" id="WP_101880036.1">
    <property type="nucleotide sequence ID" value="NZ_NIHM01000019.1"/>
</dbReference>
<proteinExistence type="predicted"/>
<gene>
    <name evidence="2" type="ORF">CDL18_12185</name>
</gene>
<keyword evidence="1" id="KW-0175">Coiled coil</keyword>
<sequence>MESIINKLTEIESAASAIAEHAELQKSVLDKEYEEKRKQFDLELEQKTQAQLQKIRESLEADTQSLLNRQADSNDSCVLALQKEYENRHTFYAQEILKRITEV</sequence>
<dbReference type="AlphaFoldDB" id="A0A2N5NFQ7"/>
<accession>A0A2N5NFQ7</accession>
<organism evidence="2 3">
    <name type="scientific">Mediterraneibacter gnavus</name>
    <name type="common">Ruminococcus gnavus</name>
    <dbReference type="NCBI Taxonomy" id="33038"/>
    <lineage>
        <taxon>Bacteria</taxon>
        <taxon>Bacillati</taxon>
        <taxon>Bacillota</taxon>
        <taxon>Clostridia</taxon>
        <taxon>Lachnospirales</taxon>
        <taxon>Lachnospiraceae</taxon>
        <taxon>Mediterraneibacter</taxon>
    </lineage>
</organism>
<reference evidence="2 3" key="1">
    <citation type="journal article" date="2017" name="Genome Med.">
        <title>A novel Ruminococcus gnavus clade enriched in inflammatory bowel disease patients.</title>
        <authorList>
            <person name="Hall A.B."/>
            <person name="Yassour M."/>
            <person name="Sauk J."/>
            <person name="Garner A."/>
            <person name="Jiang X."/>
            <person name="Arthur T."/>
            <person name="Lagoudas G.K."/>
            <person name="Vatanen T."/>
            <person name="Fornelos N."/>
            <person name="Wilson R."/>
            <person name="Bertha M."/>
            <person name="Cohen M."/>
            <person name="Garber J."/>
            <person name="Khalili H."/>
            <person name="Gevers D."/>
            <person name="Ananthakrishnan A.N."/>
            <person name="Kugathasan S."/>
            <person name="Lander E.S."/>
            <person name="Blainey P."/>
            <person name="Vlamakis H."/>
            <person name="Xavier R.J."/>
            <person name="Huttenhower C."/>
        </authorList>
    </citation>
    <scope>NUCLEOTIDE SEQUENCE [LARGE SCALE GENOMIC DNA]</scope>
    <source>
        <strain evidence="2 3">RJX1118</strain>
    </source>
</reference>
<evidence type="ECO:0000313" key="2">
    <source>
        <dbReference type="EMBL" id="PLT53372.1"/>
    </source>
</evidence>
<dbReference type="EMBL" id="NIHM01000019">
    <property type="protein sequence ID" value="PLT53372.1"/>
    <property type="molecule type" value="Genomic_DNA"/>
</dbReference>
<comment type="caution">
    <text evidence="2">The sequence shown here is derived from an EMBL/GenBank/DDBJ whole genome shotgun (WGS) entry which is preliminary data.</text>
</comment>
<protein>
    <recommendedName>
        <fullName evidence="4">ATPase</fullName>
    </recommendedName>
</protein>
<feature type="coiled-coil region" evidence="1">
    <location>
        <begin position="19"/>
        <end position="62"/>
    </location>
</feature>
<evidence type="ECO:0000256" key="1">
    <source>
        <dbReference type="SAM" id="Coils"/>
    </source>
</evidence>
<dbReference type="Proteomes" id="UP000234849">
    <property type="component" value="Unassembled WGS sequence"/>
</dbReference>
<evidence type="ECO:0000313" key="3">
    <source>
        <dbReference type="Proteomes" id="UP000234849"/>
    </source>
</evidence>